<reference evidence="2" key="1">
    <citation type="submission" date="2016-01" db="EMBL/GenBank/DDBJ databases">
        <title>Complete genome of Planococcus rifietoensis type strain M8.</title>
        <authorList>
            <person name="See-Too W.S."/>
        </authorList>
    </citation>
    <scope>NUCLEOTIDE SEQUENCE [LARGE SCALE GENOMIC DNA]</scope>
    <source>
        <strain evidence="2">M8</strain>
    </source>
</reference>
<dbReference type="PRINTS" id="PR00069">
    <property type="entry name" value="ALDKETRDTASE"/>
</dbReference>
<dbReference type="OrthoDB" id="9773828at2"/>
<organism evidence="2 3">
    <name type="scientific">Planococcus rifietoensis</name>
    <dbReference type="NCBI Taxonomy" id="200991"/>
    <lineage>
        <taxon>Bacteria</taxon>
        <taxon>Bacillati</taxon>
        <taxon>Bacillota</taxon>
        <taxon>Bacilli</taxon>
        <taxon>Bacillales</taxon>
        <taxon>Caryophanaceae</taxon>
        <taxon>Planococcus</taxon>
    </lineage>
</organism>
<proteinExistence type="predicted"/>
<feature type="domain" description="NADP-dependent oxidoreductase" evidence="1">
    <location>
        <begin position="16"/>
        <end position="289"/>
    </location>
</feature>
<dbReference type="RefSeq" id="WP_058380523.1">
    <property type="nucleotide sequence ID" value="NZ_CP013659.2"/>
</dbReference>
<name>A0A0U2Z9P5_9BACL</name>
<dbReference type="EMBL" id="CP013659">
    <property type="protein sequence ID" value="ALS73813.1"/>
    <property type="molecule type" value="Genomic_DNA"/>
</dbReference>
<dbReference type="InterPro" id="IPR020471">
    <property type="entry name" value="AKR"/>
</dbReference>
<dbReference type="SUPFAM" id="SSF51430">
    <property type="entry name" value="NAD(P)-linked oxidoreductase"/>
    <property type="match status" value="1"/>
</dbReference>
<dbReference type="PANTHER" id="PTHR43312">
    <property type="entry name" value="D-THREO-ALDOSE 1-DEHYDROGENASE"/>
    <property type="match status" value="1"/>
</dbReference>
<sequence length="300" mass="33291">MKYNTLGTSGFEVSEIALGCMSLPEDPKQAGAIIDEAIDNGVTYFDTADFYGKGQNEEIVGAALGNRRKDIILASKVGNEWSEDSDEVQWNPTKAYIKEQIHNSLRRLKTDYLDLYQLHGGMISDNSEETIEAFEELKKEGLIRAYGISSIRPNVIRRFLNNSEIASIMMQYSLLDRRPEEFLPEIGQAGRSVIARGSLAKGLLTAEGFTRAEKMGDYLQYGPDQLTATLKKLSAIHDNVHALALHSVLSDSTVAAAVTGASNPGQLRETLQAYQQTVTAQQVEEAKKATRLDRYEQHRD</sequence>
<dbReference type="InterPro" id="IPR036812">
    <property type="entry name" value="NAD(P)_OxRdtase_dom_sf"/>
</dbReference>
<dbReference type="AlphaFoldDB" id="A0A0U2Z9P5"/>
<dbReference type="Proteomes" id="UP000067683">
    <property type="component" value="Chromosome"/>
</dbReference>
<dbReference type="InterPro" id="IPR023210">
    <property type="entry name" value="NADP_OxRdtase_dom"/>
</dbReference>
<evidence type="ECO:0000313" key="3">
    <source>
        <dbReference type="Proteomes" id="UP000067683"/>
    </source>
</evidence>
<dbReference type="STRING" id="200991.AUC31_00465"/>
<gene>
    <name evidence="2" type="ORF">AUC31_00465</name>
</gene>
<evidence type="ECO:0000259" key="1">
    <source>
        <dbReference type="Pfam" id="PF00248"/>
    </source>
</evidence>
<dbReference type="Gene3D" id="3.20.20.100">
    <property type="entry name" value="NADP-dependent oxidoreductase domain"/>
    <property type="match status" value="1"/>
</dbReference>
<dbReference type="Pfam" id="PF00248">
    <property type="entry name" value="Aldo_ket_red"/>
    <property type="match status" value="1"/>
</dbReference>
<dbReference type="PANTHER" id="PTHR43312:SF1">
    <property type="entry name" value="NADP-DEPENDENT OXIDOREDUCTASE DOMAIN-CONTAINING PROTEIN"/>
    <property type="match status" value="1"/>
</dbReference>
<accession>A0A0U2Z9P5</accession>
<dbReference type="InterPro" id="IPR053135">
    <property type="entry name" value="AKR2_Oxidoreductase"/>
</dbReference>
<keyword evidence="3" id="KW-1185">Reference proteome</keyword>
<evidence type="ECO:0000313" key="2">
    <source>
        <dbReference type="EMBL" id="ALS73813.1"/>
    </source>
</evidence>
<dbReference type="CDD" id="cd19086">
    <property type="entry name" value="AKR_AKR11C1"/>
    <property type="match status" value="1"/>
</dbReference>
<dbReference type="KEGG" id="prt:AUC31_00465"/>
<protein>
    <submittedName>
        <fullName evidence="2">Oxidoreductase</fullName>
    </submittedName>
</protein>
<dbReference type="GO" id="GO:0016491">
    <property type="term" value="F:oxidoreductase activity"/>
    <property type="evidence" value="ECO:0007669"/>
    <property type="project" value="InterPro"/>
</dbReference>